<keyword evidence="1 2" id="KW-0103">Bromodomain</keyword>
<dbReference type="PROSITE" id="PS50014">
    <property type="entry name" value="BROMODOMAIN_2"/>
    <property type="match status" value="2"/>
</dbReference>
<feature type="domain" description="Bromo" evidence="4">
    <location>
        <begin position="364"/>
        <end position="414"/>
    </location>
</feature>
<dbReference type="Pfam" id="PF00439">
    <property type="entry name" value="Bromodomain"/>
    <property type="match status" value="2"/>
</dbReference>
<proteinExistence type="predicted"/>
<name>A0A7S3H2V5_9STRA</name>
<feature type="region of interest" description="Disordered" evidence="3">
    <location>
        <begin position="293"/>
        <end position="325"/>
    </location>
</feature>
<reference evidence="5" key="1">
    <citation type="submission" date="2021-01" db="EMBL/GenBank/DDBJ databases">
        <authorList>
            <person name="Corre E."/>
            <person name="Pelletier E."/>
            <person name="Niang G."/>
            <person name="Scheremetjew M."/>
            <person name="Finn R."/>
            <person name="Kale V."/>
            <person name="Holt S."/>
            <person name="Cochrane G."/>
            <person name="Meng A."/>
            <person name="Brown T."/>
            <person name="Cohen L."/>
        </authorList>
    </citation>
    <scope>NUCLEOTIDE SEQUENCE</scope>
    <source>
        <strain evidence="5">CCAP 955/1</strain>
    </source>
</reference>
<gene>
    <name evidence="5" type="ORF">SELO1098_LOCUS12304</name>
</gene>
<evidence type="ECO:0000259" key="4">
    <source>
        <dbReference type="PROSITE" id="PS50014"/>
    </source>
</evidence>
<feature type="region of interest" description="Disordered" evidence="3">
    <location>
        <begin position="559"/>
        <end position="616"/>
    </location>
</feature>
<dbReference type="PANTHER" id="PTHR22881:SF27">
    <property type="entry name" value="BROMODOMAIN CONTAINING 7_9"/>
    <property type="match status" value="1"/>
</dbReference>
<dbReference type="InterPro" id="IPR001487">
    <property type="entry name" value="Bromodomain"/>
</dbReference>
<feature type="compositionally biased region" description="Acidic residues" evidence="3">
    <location>
        <begin position="568"/>
        <end position="581"/>
    </location>
</feature>
<protein>
    <recommendedName>
        <fullName evidence="4">Bromo domain-containing protein</fullName>
    </recommendedName>
</protein>
<evidence type="ECO:0000256" key="1">
    <source>
        <dbReference type="ARBA" id="ARBA00023117"/>
    </source>
</evidence>
<accession>A0A7S3H2V5</accession>
<dbReference type="CDD" id="cd04369">
    <property type="entry name" value="Bromodomain"/>
    <property type="match status" value="2"/>
</dbReference>
<dbReference type="PANTHER" id="PTHR22881">
    <property type="entry name" value="BROMODOMAIN CONTAINING PROTEIN"/>
    <property type="match status" value="1"/>
</dbReference>
<sequence length="616" mass="69237">MQEPPKSKKGNITALWEYAAKSAVAHKEISEHEGIQVMQCWAEADQMQDNLVKATKFRTALRLVFGPLKGTTIHDLMRRRRDQTIQMLQEKQRQKRLQQQQMERTRITIDLTTEPSANTLPTENLTTSNNSLGAVHTGGNSEVSSAQQLWICNMAPLPLALLEPFLCAVLVHLRTVDLDGSFTFEITDEVLPGYTAAIKFPMNLTRMQRKLDGHQYLGILPFDSDIQLMISNCHKYHVRNSIFTKTALLLKKEWRRLLSDFQRHVCHVNEQSLPVALTADAPAPPVDFDRTQRVHLSNESAPYKRARTEETSEGSGEESAGEGNSTDEIVELAVLEPMIQKALNFLLSYDHNGDFAMEITDVGYLAEIKVPMDLTKMQRKLDAHQYSSLKQFDSDVLLMVRNCRKFNGRGSPFTKTSQFLQREWARRLGDFQLQLTYGTVPLPAPAVDKTTAREQNVCCDDDNVEEEVTENETEQKDFSASLMTDNTIGSNGAESDDDITLIDEVECSEQPHGTEELRTVASATFQQRIDILQWIAQRGSDADKAEAMQLLFAIAKGGSLPTNNQTDLSEDDEGADAESDDGNGLSDSDDALHTLNEVTSSTVQPEHLYKKRKLYH</sequence>
<dbReference type="InterPro" id="IPR051831">
    <property type="entry name" value="Bromodomain_contain_prot"/>
</dbReference>
<dbReference type="Gene3D" id="1.20.920.10">
    <property type="entry name" value="Bromodomain-like"/>
    <property type="match status" value="2"/>
</dbReference>
<evidence type="ECO:0000313" key="5">
    <source>
        <dbReference type="EMBL" id="CAE0283470.1"/>
    </source>
</evidence>
<feature type="compositionally biased region" description="Acidic residues" evidence="3">
    <location>
        <begin position="311"/>
        <end position="320"/>
    </location>
</feature>
<dbReference type="EMBL" id="HBIC01024894">
    <property type="protein sequence ID" value="CAE0283470.1"/>
    <property type="molecule type" value="Transcribed_RNA"/>
</dbReference>
<dbReference type="AlphaFoldDB" id="A0A7S3H2V5"/>
<dbReference type="PROSITE" id="PS00633">
    <property type="entry name" value="BROMODOMAIN_1"/>
    <property type="match status" value="1"/>
</dbReference>
<organism evidence="5">
    <name type="scientific">Spumella elongata</name>
    <dbReference type="NCBI Taxonomy" id="89044"/>
    <lineage>
        <taxon>Eukaryota</taxon>
        <taxon>Sar</taxon>
        <taxon>Stramenopiles</taxon>
        <taxon>Ochrophyta</taxon>
        <taxon>Chrysophyceae</taxon>
        <taxon>Chromulinales</taxon>
        <taxon>Chromulinaceae</taxon>
        <taxon>Spumella</taxon>
    </lineage>
</organism>
<evidence type="ECO:0000256" key="2">
    <source>
        <dbReference type="PROSITE-ProRule" id="PRU00035"/>
    </source>
</evidence>
<evidence type="ECO:0000256" key="3">
    <source>
        <dbReference type="SAM" id="MobiDB-lite"/>
    </source>
</evidence>
<dbReference type="SUPFAM" id="SSF47370">
    <property type="entry name" value="Bromodomain"/>
    <property type="match status" value="2"/>
</dbReference>
<dbReference type="SMART" id="SM00297">
    <property type="entry name" value="BROMO"/>
    <property type="match status" value="2"/>
</dbReference>
<feature type="domain" description="Bromo" evidence="4">
    <location>
        <begin position="174"/>
        <end position="244"/>
    </location>
</feature>
<dbReference type="InterPro" id="IPR018359">
    <property type="entry name" value="Bromodomain_CS"/>
</dbReference>
<dbReference type="PRINTS" id="PR00503">
    <property type="entry name" value="BROMODOMAIN"/>
</dbReference>
<dbReference type="InterPro" id="IPR036427">
    <property type="entry name" value="Bromodomain-like_sf"/>
</dbReference>